<feature type="transmembrane region" description="Helical" evidence="1">
    <location>
        <begin position="6"/>
        <end position="30"/>
    </location>
</feature>
<sequence>MSALDALARALIGVSLVVFVTASLVGIYVSTRYRDALHYRDGVEAIGYGVLLFTASAVLQTLHFWAGVGTDLLVAASYLVHGFAALAFAVGAWYLVRDLIVTDRDDPFAALDEGRDE</sequence>
<dbReference type="Proteomes" id="UP001500194">
    <property type="component" value="Unassembled WGS sequence"/>
</dbReference>
<dbReference type="GeneID" id="68571990"/>
<keyword evidence="3" id="KW-1185">Reference proteome</keyword>
<dbReference type="EMBL" id="BAAADU010000002">
    <property type="protein sequence ID" value="GAA0648502.1"/>
    <property type="molecule type" value="Genomic_DNA"/>
</dbReference>
<feature type="transmembrane region" description="Helical" evidence="1">
    <location>
        <begin position="42"/>
        <end position="66"/>
    </location>
</feature>
<evidence type="ECO:0000313" key="2">
    <source>
        <dbReference type="EMBL" id="GAA0648502.1"/>
    </source>
</evidence>
<evidence type="ECO:0000256" key="1">
    <source>
        <dbReference type="SAM" id="Phobius"/>
    </source>
</evidence>
<name>A0AAV3SYN2_9EURY</name>
<proteinExistence type="predicted"/>
<gene>
    <name evidence="2" type="ORF">GCM10009019_08860</name>
</gene>
<protein>
    <submittedName>
        <fullName evidence="2">Uncharacterized protein</fullName>
    </submittedName>
</protein>
<dbReference type="AlphaFoldDB" id="A0AAV3SYN2"/>
<reference evidence="2 3" key="1">
    <citation type="journal article" date="2019" name="Int. J. Syst. Evol. Microbiol.">
        <title>The Global Catalogue of Microorganisms (GCM) 10K type strain sequencing project: providing services to taxonomists for standard genome sequencing and annotation.</title>
        <authorList>
            <consortium name="The Broad Institute Genomics Platform"/>
            <consortium name="The Broad Institute Genome Sequencing Center for Infectious Disease"/>
            <person name="Wu L."/>
            <person name="Ma J."/>
        </authorList>
    </citation>
    <scope>NUCLEOTIDE SEQUENCE [LARGE SCALE GENOMIC DNA]</scope>
    <source>
        <strain evidence="2 3">JCM 16327</strain>
    </source>
</reference>
<dbReference type="RefSeq" id="WP_227261407.1">
    <property type="nucleotide sequence ID" value="NZ_BAAADU010000002.1"/>
</dbReference>
<accession>A0AAV3SYN2</accession>
<organism evidence="2 3">
    <name type="scientific">Salarchaeum japonicum</name>
    <dbReference type="NCBI Taxonomy" id="555573"/>
    <lineage>
        <taxon>Archaea</taxon>
        <taxon>Methanobacteriati</taxon>
        <taxon>Methanobacteriota</taxon>
        <taxon>Stenosarchaea group</taxon>
        <taxon>Halobacteria</taxon>
        <taxon>Halobacteriales</taxon>
        <taxon>Halobacteriaceae</taxon>
    </lineage>
</organism>
<keyword evidence="1" id="KW-1133">Transmembrane helix</keyword>
<evidence type="ECO:0000313" key="3">
    <source>
        <dbReference type="Proteomes" id="UP001500194"/>
    </source>
</evidence>
<comment type="caution">
    <text evidence="2">The sequence shown here is derived from an EMBL/GenBank/DDBJ whole genome shotgun (WGS) entry which is preliminary data.</text>
</comment>
<keyword evidence="1" id="KW-0472">Membrane</keyword>
<feature type="transmembrane region" description="Helical" evidence="1">
    <location>
        <begin position="72"/>
        <end position="96"/>
    </location>
</feature>
<keyword evidence="1" id="KW-0812">Transmembrane</keyword>